<accession>A0A4S4E7D6</accession>
<dbReference type="AlphaFoldDB" id="A0A4S4E7D6"/>
<dbReference type="InterPro" id="IPR007789">
    <property type="entry name" value="DUF688"/>
</dbReference>
<organism evidence="2 3">
    <name type="scientific">Camellia sinensis var. sinensis</name>
    <name type="common">China tea</name>
    <dbReference type="NCBI Taxonomy" id="542762"/>
    <lineage>
        <taxon>Eukaryota</taxon>
        <taxon>Viridiplantae</taxon>
        <taxon>Streptophyta</taxon>
        <taxon>Embryophyta</taxon>
        <taxon>Tracheophyta</taxon>
        <taxon>Spermatophyta</taxon>
        <taxon>Magnoliopsida</taxon>
        <taxon>eudicotyledons</taxon>
        <taxon>Gunneridae</taxon>
        <taxon>Pentapetalae</taxon>
        <taxon>asterids</taxon>
        <taxon>Ericales</taxon>
        <taxon>Theaceae</taxon>
        <taxon>Camellia</taxon>
    </lineage>
</organism>
<comment type="caution">
    <text evidence="2">The sequence shown here is derived from an EMBL/GenBank/DDBJ whole genome shotgun (WGS) entry which is preliminary data.</text>
</comment>
<dbReference type="EMBL" id="SDRB02007212">
    <property type="protein sequence ID" value="THG11514.1"/>
    <property type="molecule type" value="Genomic_DNA"/>
</dbReference>
<feature type="compositionally biased region" description="Low complexity" evidence="1">
    <location>
        <begin position="96"/>
        <end position="109"/>
    </location>
</feature>
<gene>
    <name evidence="2" type="ORF">TEA_013011</name>
</gene>
<dbReference type="Proteomes" id="UP000306102">
    <property type="component" value="Unassembled WGS sequence"/>
</dbReference>
<feature type="region of interest" description="Disordered" evidence="1">
    <location>
        <begin position="88"/>
        <end position="118"/>
    </location>
</feature>
<evidence type="ECO:0000313" key="2">
    <source>
        <dbReference type="EMBL" id="THG11514.1"/>
    </source>
</evidence>
<sequence length="293" mass="32879">MPRCDSRGIFGCSKPLPSEWEIEAKVCSMEMEFWWKFLKAEEENKEEEASSTPKLPLVLTIPLPLQSPEHSGMLTPPLHTSATVPFRWEEEPGKPLPSTTTTTTTTTAITPPPSPPNKYFLELPPRLQIMESSKMTKMPSPNTVLDGPYHLGMMPPVFRSSSFRVRRRERQGSFGSSCESPSERGQLGAMVFLSKEERGGGLFGSWRRKQQHYPRKEVIGGEGSFVFSSPSSMDLADFVGGGKVKKMSRIRRNGSSFSSLSQVKSHFWASIYDGLKQVLPWKSRKSKKDGFII</sequence>
<dbReference type="PANTHER" id="PTHR34371:SF2">
    <property type="entry name" value="DUF688 FAMILY PROTEIN"/>
    <property type="match status" value="1"/>
</dbReference>
<proteinExistence type="predicted"/>
<evidence type="ECO:0000256" key="1">
    <source>
        <dbReference type="SAM" id="MobiDB-lite"/>
    </source>
</evidence>
<keyword evidence="3" id="KW-1185">Reference proteome</keyword>
<dbReference type="PANTHER" id="PTHR34371">
    <property type="entry name" value="OS01G0551000 PROTEIN"/>
    <property type="match status" value="1"/>
</dbReference>
<reference evidence="2 3" key="1">
    <citation type="journal article" date="2018" name="Proc. Natl. Acad. Sci. U.S.A.">
        <title>Draft genome sequence of Camellia sinensis var. sinensis provides insights into the evolution of the tea genome and tea quality.</title>
        <authorList>
            <person name="Wei C."/>
            <person name="Yang H."/>
            <person name="Wang S."/>
            <person name="Zhao J."/>
            <person name="Liu C."/>
            <person name="Gao L."/>
            <person name="Xia E."/>
            <person name="Lu Y."/>
            <person name="Tai Y."/>
            <person name="She G."/>
            <person name="Sun J."/>
            <person name="Cao H."/>
            <person name="Tong W."/>
            <person name="Gao Q."/>
            <person name="Li Y."/>
            <person name="Deng W."/>
            <person name="Jiang X."/>
            <person name="Wang W."/>
            <person name="Chen Q."/>
            <person name="Zhang S."/>
            <person name="Li H."/>
            <person name="Wu J."/>
            <person name="Wang P."/>
            <person name="Li P."/>
            <person name="Shi C."/>
            <person name="Zheng F."/>
            <person name="Jian J."/>
            <person name="Huang B."/>
            <person name="Shan D."/>
            <person name="Shi M."/>
            <person name="Fang C."/>
            <person name="Yue Y."/>
            <person name="Li F."/>
            <person name="Li D."/>
            <person name="Wei S."/>
            <person name="Han B."/>
            <person name="Jiang C."/>
            <person name="Yin Y."/>
            <person name="Xia T."/>
            <person name="Zhang Z."/>
            <person name="Bennetzen J.L."/>
            <person name="Zhao S."/>
            <person name="Wan X."/>
        </authorList>
    </citation>
    <scope>NUCLEOTIDE SEQUENCE [LARGE SCALE GENOMIC DNA]</scope>
    <source>
        <strain evidence="3">cv. Shuchazao</strain>
        <tissue evidence="2">Leaf</tissue>
    </source>
</reference>
<dbReference type="Pfam" id="PF05097">
    <property type="entry name" value="DUF688"/>
    <property type="match status" value="1"/>
</dbReference>
<name>A0A4S4E7D6_CAMSN</name>
<evidence type="ECO:0000313" key="3">
    <source>
        <dbReference type="Proteomes" id="UP000306102"/>
    </source>
</evidence>
<protein>
    <submittedName>
        <fullName evidence="2">Uncharacterized protein</fullName>
    </submittedName>
</protein>